<evidence type="ECO:0000256" key="1">
    <source>
        <dbReference type="SAM" id="MobiDB-lite"/>
    </source>
</evidence>
<comment type="caution">
    <text evidence="3">The sequence shown here is derived from an EMBL/GenBank/DDBJ whole genome shotgun (WGS) entry which is preliminary data.</text>
</comment>
<feature type="region of interest" description="Disordered" evidence="1">
    <location>
        <begin position="268"/>
        <end position="290"/>
    </location>
</feature>
<name>A0ABQ9X346_9EUKA</name>
<sequence>MGAHFPPVIQLAICAFLLIPLLRLSPPNVFSKEHSYSPNMFYITPLPYQTSTLPSQFKFILKVIQMQALLSFQQITTTLQTSQTVLDPIFSKSDRIHLNQMIPFTLPLILYHITSLTSLSTNVPFEASAPLLSSFLHTARDVYPCLNTYRYVVEHHSRLRESEIALTFAQKAMTDFPLDPSSMVLFGIALLEQEEGPREAKKLFKHIIDAELQQSDPMSSLPFDQALLPRSPQSSTNLAFCTALLEYSSLLLEDKQYKEVVALLAPPTQSGMRKSDTPSTSTRATKHSRRTDQMSFGSFMTPAQQQPPQFPLASPYPTVNTFRSNVTTSFSSRIIPPTPHTISSFNYPSLHGSNKRNSATINPSHILHLRFKLPPIVEFRLLVILGDSFFFLNQLHNAACCYQTSRQLNIDDQETEQKLEVINLMKEGLDMQSALNRVNGDDESDDYQSNEPDRPHEDDQVTLQSDPAHWTINSGTRMAPEMDHAGGGISALESPSETHFASMGGFNDAGRGTYHQMNILGTPMSSPQGSFVNVDRDHRFGASAMVVQDQTIGYIDREDDQDLSTGEKRMRLEDADFSDEDMEVDD</sequence>
<proteinExistence type="predicted"/>
<evidence type="ECO:0000313" key="4">
    <source>
        <dbReference type="Proteomes" id="UP001281761"/>
    </source>
</evidence>
<gene>
    <name evidence="3" type="ORF">BLNAU_19702</name>
</gene>
<feature type="compositionally biased region" description="Polar residues" evidence="1">
    <location>
        <begin position="268"/>
        <end position="283"/>
    </location>
</feature>
<keyword evidence="4" id="KW-1185">Reference proteome</keyword>
<evidence type="ECO:0000256" key="2">
    <source>
        <dbReference type="SAM" id="SignalP"/>
    </source>
</evidence>
<feature type="region of interest" description="Disordered" evidence="1">
    <location>
        <begin position="557"/>
        <end position="586"/>
    </location>
</feature>
<feature type="compositionally biased region" description="Basic and acidic residues" evidence="1">
    <location>
        <begin position="565"/>
        <end position="574"/>
    </location>
</feature>
<feature type="signal peptide" evidence="2">
    <location>
        <begin position="1"/>
        <end position="31"/>
    </location>
</feature>
<accession>A0ABQ9X346</accession>
<organism evidence="3 4">
    <name type="scientific">Blattamonas nauphoetae</name>
    <dbReference type="NCBI Taxonomy" id="2049346"/>
    <lineage>
        <taxon>Eukaryota</taxon>
        <taxon>Metamonada</taxon>
        <taxon>Preaxostyla</taxon>
        <taxon>Oxymonadida</taxon>
        <taxon>Blattamonas</taxon>
    </lineage>
</organism>
<dbReference type="EMBL" id="JARBJD010000263">
    <property type="protein sequence ID" value="KAK2945372.1"/>
    <property type="molecule type" value="Genomic_DNA"/>
</dbReference>
<feature type="region of interest" description="Disordered" evidence="1">
    <location>
        <begin position="436"/>
        <end position="463"/>
    </location>
</feature>
<feature type="compositionally biased region" description="Acidic residues" evidence="1">
    <location>
        <begin position="575"/>
        <end position="586"/>
    </location>
</feature>
<dbReference type="Proteomes" id="UP001281761">
    <property type="component" value="Unassembled WGS sequence"/>
</dbReference>
<reference evidence="3 4" key="1">
    <citation type="journal article" date="2022" name="bioRxiv">
        <title>Genomics of Preaxostyla Flagellates Illuminates Evolutionary Transitions and the Path Towards Mitochondrial Loss.</title>
        <authorList>
            <person name="Novak L.V.F."/>
            <person name="Treitli S.C."/>
            <person name="Pyrih J."/>
            <person name="Halakuc P."/>
            <person name="Pipaliya S.V."/>
            <person name="Vacek V."/>
            <person name="Brzon O."/>
            <person name="Soukal P."/>
            <person name="Eme L."/>
            <person name="Dacks J.B."/>
            <person name="Karnkowska A."/>
            <person name="Elias M."/>
            <person name="Hampl V."/>
        </authorList>
    </citation>
    <scope>NUCLEOTIDE SEQUENCE [LARGE SCALE GENOMIC DNA]</scope>
    <source>
        <strain evidence="3">NAU3</strain>
        <tissue evidence="3">Gut</tissue>
    </source>
</reference>
<keyword evidence="2" id="KW-0732">Signal</keyword>
<protein>
    <submittedName>
        <fullName evidence="3">Uncharacterized protein</fullName>
    </submittedName>
</protein>
<feature type="chain" id="PRO_5045318012" evidence="2">
    <location>
        <begin position="32"/>
        <end position="586"/>
    </location>
</feature>
<evidence type="ECO:0000313" key="3">
    <source>
        <dbReference type="EMBL" id="KAK2945372.1"/>
    </source>
</evidence>